<dbReference type="PANTHER" id="PTHR10877">
    <property type="entry name" value="POLYCYSTIN FAMILY MEMBER"/>
    <property type="match status" value="1"/>
</dbReference>
<dbReference type="SUPFAM" id="SSF53335">
    <property type="entry name" value="S-adenosyl-L-methionine-dependent methyltransferases"/>
    <property type="match status" value="1"/>
</dbReference>
<organism evidence="7 8">
    <name type="scientific">Durusdinium trenchii</name>
    <dbReference type="NCBI Taxonomy" id="1381693"/>
    <lineage>
        <taxon>Eukaryota</taxon>
        <taxon>Sar</taxon>
        <taxon>Alveolata</taxon>
        <taxon>Dinophyceae</taxon>
        <taxon>Suessiales</taxon>
        <taxon>Symbiodiniaceae</taxon>
        <taxon>Durusdinium</taxon>
    </lineage>
</organism>
<feature type="domain" description="Polycystin cation channel PKD1/PKD2" evidence="6">
    <location>
        <begin position="301"/>
        <end position="456"/>
    </location>
</feature>
<comment type="caution">
    <text evidence="7">The sequence shown here is derived from an EMBL/GenBank/DDBJ whole genome shotgun (WGS) entry which is preliminary data.</text>
</comment>
<feature type="transmembrane region" description="Helical" evidence="5">
    <location>
        <begin position="366"/>
        <end position="388"/>
    </location>
</feature>
<evidence type="ECO:0000259" key="6">
    <source>
        <dbReference type="Pfam" id="PF08016"/>
    </source>
</evidence>
<sequence length="532" mass="58464">MKLYALGDAISHLLDLLPITLSQAVNSSDTCQYHSGGHGGTGGVRVIIGSDNVRSLVFDDDPGYVEASVACTGEKPHLLRWPLSRAPATLSCEDPTVREKFQCQAPNIDKTDWPVQWLPWLETCRQRPQKVLFLGLGGGYYQSYLASQCPGSEALTVEKNPTIVEAARDYFGFEGDVMLADATTGMKSLLKQDAKFDAVISDMGQRPMESSDLRLAQKLLRPGGTFLFQWCYGGLRKHEMKLDKMMDYFIDVSAAADKDGRCTFYAAEKANEELDDNAISKVWAIMLLLKIQIFQVADTLPNLMPEAISDPEMFYPIGTLVPNMELVMGLQALLGLITWLRVMKYLTLSRTFLPFVRIFERCCIALLKYSSLLSVSLFGFAVAIYIGFGTEAGIYNSIWSTFVAVATAPAGGVDLGPVIDKNNSLVAPIILFSYIIVVVLLVLTTFNAIQIDSYSVTTYELLTLKRHKAPGSGGDPTVIFIWTYLNALKGVKLVGKELGPGLEAPLRPRQSCWSVLVSSRPGRARKVACGMS</sequence>
<evidence type="ECO:0000256" key="4">
    <source>
        <dbReference type="ARBA" id="ARBA00023136"/>
    </source>
</evidence>
<dbReference type="InterPro" id="IPR029063">
    <property type="entry name" value="SAM-dependent_MTases_sf"/>
</dbReference>
<dbReference type="InterPro" id="IPR013122">
    <property type="entry name" value="PKD1_2_channel"/>
</dbReference>
<proteinExistence type="predicted"/>
<reference evidence="7 8" key="1">
    <citation type="submission" date="2024-02" db="EMBL/GenBank/DDBJ databases">
        <authorList>
            <person name="Chen Y."/>
            <person name="Shah S."/>
            <person name="Dougan E. K."/>
            <person name="Thang M."/>
            <person name="Chan C."/>
        </authorList>
    </citation>
    <scope>NUCLEOTIDE SEQUENCE [LARGE SCALE GENOMIC DNA]</scope>
</reference>
<dbReference type="InterPro" id="IPR051223">
    <property type="entry name" value="Polycystin"/>
</dbReference>
<evidence type="ECO:0000256" key="5">
    <source>
        <dbReference type="SAM" id="Phobius"/>
    </source>
</evidence>
<feature type="transmembrane region" description="Helical" evidence="5">
    <location>
        <begin position="425"/>
        <end position="446"/>
    </location>
</feature>
<comment type="subcellular location">
    <subcellularLocation>
        <location evidence="1">Membrane</location>
        <topology evidence="1">Multi-pass membrane protein</topology>
    </subcellularLocation>
</comment>
<keyword evidence="3 5" id="KW-1133">Transmembrane helix</keyword>
<keyword evidence="4 5" id="KW-0472">Membrane</keyword>
<evidence type="ECO:0000313" key="8">
    <source>
        <dbReference type="Proteomes" id="UP001642484"/>
    </source>
</evidence>
<evidence type="ECO:0000256" key="2">
    <source>
        <dbReference type="ARBA" id="ARBA00022692"/>
    </source>
</evidence>
<dbReference type="EMBL" id="CAXAMN010014891">
    <property type="protein sequence ID" value="CAK9044544.1"/>
    <property type="molecule type" value="Genomic_DNA"/>
</dbReference>
<dbReference type="Proteomes" id="UP001642484">
    <property type="component" value="Unassembled WGS sequence"/>
</dbReference>
<feature type="transmembrane region" description="Helical" evidence="5">
    <location>
        <begin position="326"/>
        <end position="346"/>
    </location>
</feature>
<keyword evidence="8" id="KW-1185">Reference proteome</keyword>
<evidence type="ECO:0000256" key="1">
    <source>
        <dbReference type="ARBA" id="ARBA00004141"/>
    </source>
</evidence>
<accession>A0ABP0M2Z1</accession>
<dbReference type="PANTHER" id="PTHR10877:SF150">
    <property type="entry name" value="REJ DOMAIN-CONTAINING PROTEIN"/>
    <property type="match status" value="1"/>
</dbReference>
<dbReference type="CDD" id="cd02440">
    <property type="entry name" value="AdoMet_MTases"/>
    <property type="match status" value="1"/>
</dbReference>
<protein>
    <recommendedName>
        <fullName evidence="6">Polycystin cation channel PKD1/PKD2 domain-containing protein</fullName>
    </recommendedName>
</protein>
<dbReference type="Pfam" id="PF08016">
    <property type="entry name" value="PKD_channel"/>
    <property type="match status" value="1"/>
</dbReference>
<name>A0ABP0M2Z1_9DINO</name>
<dbReference type="Gene3D" id="3.40.50.150">
    <property type="entry name" value="Vaccinia Virus protein VP39"/>
    <property type="match status" value="1"/>
</dbReference>
<evidence type="ECO:0000256" key="3">
    <source>
        <dbReference type="ARBA" id="ARBA00022989"/>
    </source>
</evidence>
<keyword evidence="2 5" id="KW-0812">Transmembrane</keyword>
<gene>
    <name evidence="7" type="ORF">CCMP2556_LOCUS23425</name>
</gene>
<evidence type="ECO:0000313" key="7">
    <source>
        <dbReference type="EMBL" id="CAK9044544.1"/>
    </source>
</evidence>